<dbReference type="InterPro" id="IPR017972">
    <property type="entry name" value="Cyt_P450_CS"/>
</dbReference>
<evidence type="ECO:0000313" key="3">
    <source>
        <dbReference type="EMBL" id="MFD0799826.1"/>
    </source>
</evidence>
<keyword evidence="2" id="KW-0349">Heme</keyword>
<dbReference type="SUPFAM" id="SSF48264">
    <property type="entry name" value="Cytochrome P450"/>
    <property type="match status" value="1"/>
</dbReference>
<dbReference type="PROSITE" id="PS00086">
    <property type="entry name" value="CYTOCHROME_P450"/>
    <property type="match status" value="1"/>
</dbReference>
<dbReference type="InterPro" id="IPR001128">
    <property type="entry name" value="Cyt_P450"/>
</dbReference>
<sequence>MRLWAITHHGVLKEALRNQSGDFVRNAAYWRALAEGEVDPDHPLVAMFDGVGSMLQTDDPDHKRVRRLVQQAFTRRGIAHLRPRVEAVVAELLDAVEGAGGERVVDLKSEFAVPLPIRVISELLGIPPQDRARAHELTTRTLSGLQEGAVQELCAFIEDTIERKRARPDEGLISQLIAVRDSDDARLSSAELRDNVLLFYTAGFETTMGALASGVQALLEHPDQLELVRTGQVAWSQAIEEILRHQSSAALLPMVFTARDGVQIGDVVLGKGEALLLAYMAANRDPQVFEHAEDFDITREPAPNLAFGHGVHRCLGEPLARLELETALPAVFERLYDLHLWGRRPGPAPSLIMHHPASLRVILARHVGLGASMLAA</sequence>
<gene>
    <name evidence="3" type="ORF">ACFQZU_00625</name>
</gene>
<dbReference type="PRINTS" id="PR00385">
    <property type="entry name" value="P450"/>
</dbReference>
<keyword evidence="2" id="KW-0479">Metal-binding</keyword>
<comment type="caution">
    <text evidence="3">The sequence shown here is derived from an EMBL/GenBank/DDBJ whole genome shotgun (WGS) entry which is preliminary data.</text>
</comment>
<dbReference type="EMBL" id="JBHTHR010000006">
    <property type="protein sequence ID" value="MFD0799826.1"/>
    <property type="molecule type" value="Genomic_DNA"/>
</dbReference>
<dbReference type="InterPro" id="IPR002397">
    <property type="entry name" value="Cyt_P450_B"/>
</dbReference>
<dbReference type="Proteomes" id="UP001596956">
    <property type="component" value="Unassembled WGS sequence"/>
</dbReference>
<evidence type="ECO:0000256" key="1">
    <source>
        <dbReference type="ARBA" id="ARBA00010617"/>
    </source>
</evidence>
<evidence type="ECO:0000313" key="4">
    <source>
        <dbReference type="Proteomes" id="UP001596956"/>
    </source>
</evidence>
<evidence type="ECO:0000256" key="2">
    <source>
        <dbReference type="RuleBase" id="RU000461"/>
    </source>
</evidence>
<accession>A0ABW3B918</accession>
<dbReference type="Gene3D" id="1.10.630.10">
    <property type="entry name" value="Cytochrome P450"/>
    <property type="match status" value="1"/>
</dbReference>
<dbReference type="PANTHER" id="PTHR46696">
    <property type="entry name" value="P450, PUTATIVE (EUROFUNG)-RELATED"/>
    <property type="match status" value="1"/>
</dbReference>
<keyword evidence="2" id="KW-0408">Iron</keyword>
<protein>
    <submittedName>
        <fullName evidence="3">Cytochrome P450</fullName>
    </submittedName>
</protein>
<reference evidence="4" key="1">
    <citation type="journal article" date="2019" name="Int. J. Syst. Evol. Microbiol.">
        <title>The Global Catalogue of Microorganisms (GCM) 10K type strain sequencing project: providing services to taxonomists for standard genome sequencing and annotation.</title>
        <authorList>
            <consortium name="The Broad Institute Genomics Platform"/>
            <consortium name="The Broad Institute Genome Sequencing Center for Infectious Disease"/>
            <person name="Wu L."/>
            <person name="Ma J."/>
        </authorList>
    </citation>
    <scope>NUCLEOTIDE SEQUENCE [LARGE SCALE GENOMIC DNA]</scope>
    <source>
        <strain evidence="4">CCUG 63369</strain>
    </source>
</reference>
<name>A0ABW3B918_9ACTN</name>
<keyword evidence="4" id="KW-1185">Reference proteome</keyword>
<dbReference type="PRINTS" id="PR00359">
    <property type="entry name" value="BP450"/>
</dbReference>
<dbReference type="InterPro" id="IPR036396">
    <property type="entry name" value="Cyt_P450_sf"/>
</dbReference>
<organism evidence="3 4">
    <name type="scientific">Streptomonospora algeriensis</name>
    <dbReference type="NCBI Taxonomy" id="995084"/>
    <lineage>
        <taxon>Bacteria</taxon>
        <taxon>Bacillati</taxon>
        <taxon>Actinomycetota</taxon>
        <taxon>Actinomycetes</taxon>
        <taxon>Streptosporangiales</taxon>
        <taxon>Nocardiopsidaceae</taxon>
        <taxon>Streptomonospora</taxon>
    </lineage>
</organism>
<dbReference type="PANTHER" id="PTHR46696:SF1">
    <property type="entry name" value="CYTOCHROME P450 YJIB-RELATED"/>
    <property type="match status" value="1"/>
</dbReference>
<dbReference type="Pfam" id="PF00067">
    <property type="entry name" value="p450"/>
    <property type="match status" value="2"/>
</dbReference>
<keyword evidence="2" id="KW-0560">Oxidoreductase</keyword>
<keyword evidence="2" id="KW-0503">Monooxygenase</keyword>
<proteinExistence type="inferred from homology"/>
<comment type="similarity">
    <text evidence="1 2">Belongs to the cytochrome P450 family.</text>
</comment>